<proteinExistence type="predicted"/>
<gene>
    <name evidence="2" type="ORF">RGR602_CH00867</name>
</gene>
<sequence length="143" mass="15357">MGRTILLLAGLLGAAGAAHADSRFFCSTDDNSARFTIESGFQDEAGHRLNHFRGALIVKNNSVPEAFRKRVFDSSKLTNRWSHDGELRLEIFDDGSEDAKDQSLSLVILAEGRGKNFSGTYGLTVSGDGKPFTASGKVSCGSK</sequence>
<feature type="signal peptide" evidence="1">
    <location>
        <begin position="1"/>
        <end position="20"/>
    </location>
</feature>
<dbReference type="Proteomes" id="UP000031368">
    <property type="component" value="Chromosome"/>
</dbReference>
<keyword evidence="1" id="KW-0732">Signal</keyword>
<evidence type="ECO:0000313" key="3">
    <source>
        <dbReference type="Proteomes" id="UP000031368"/>
    </source>
</evidence>
<feature type="chain" id="PRO_5002098448" evidence="1">
    <location>
        <begin position="21"/>
        <end position="143"/>
    </location>
</feature>
<dbReference type="EMBL" id="CP006877">
    <property type="protein sequence ID" value="AJD40228.1"/>
    <property type="molecule type" value="Genomic_DNA"/>
</dbReference>
<evidence type="ECO:0000256" key="1">
    <source>
        <dbReference type="SAM" id="SignalP"/>
    </source>
</evidence>
<dbReference type="HOGENOM" id="CLU_1775918_0_0_5"/>
<dbReference type="AlphaFoldDB" id="A0A0B4X0Y9"/>
<name>A0A0B4X0Y9_9HYPH</name>
<protein>
    <submittedName>
        <fullName evidence="2">Uncharacterized protein</fullName>
    </submittedName>
</protein>
<accession>A0A0B4X0Y9</accession>
<reference evidence="2 3" key="1">
    <citation type="submission" date="2013-11" db="EMBL/GenBank/DDBJ databases">
        <title>Complete genome sequence of Rhizobium gallicum bv. gallicum R602.</title>
        <authorList>
            <person name="Bustos P."/>
            <person name="Santamaria R.I."/>
            <person name="Lozano L."/>
            <person name="Acosta J.L."/>
            <person name="Ormeno-Orrillo E."/>
            <person name="Rogel M.A."/>
            <person name="Romero D."/>
            <person name="Cevallos M.A."/>
            <person name="Martinez-Romero E."/>
            <person name="Gonzalez V."/>
        </authorList>
    </citation>
    <scope>NUCLEOTIDE SEQUENCE [LARGE SCALE GENOMIC DNA]</scope>
    <source>
        <strain evidence="2 3">R602</strain>
    </source>
</reference>
<dbReference type="RefSeq" id="WP_039846641.1">
    <property type="nucleotide sequence ID" value="NZ_CP006877.1"/>
</dbReference>
<evidence type="ECO:0000313" key="2">
    <source>
        <dbReference type="EMBL" id="AJD40228.1"/>
    </source>
</evidence>
<organism evidence="2 3">
    <name type="scientific">Rhizobium gallicum bv. gallicum R602sp</name>
    <dbReference type="NCBI Taxonomy" id="1041138"/>
    <lineage>
        <taxon>Bacteria</taxon>
        <taxon>Pseudomonadati</taxon>
        <taxon>Pseudomonadota</taxon>
        <taxon>Alphaproteobacteria</taxon>
        <taxon>Hyphomicrobiales</taxon>
        <taxon>Rhizobiaceae</taxon>
        <taxon>Rhizobium/Agrobacterium group</taxon>
        <taxon>Rhizobium</taxon>
    </lineage>
</organism>
<keyword evidence="3" id="KW-1185">Reference proteome</keyword>
<dbReference type="KEGG" id="rga:RGR602_CH00867"/>